<feature type="transmembrane region" description="Helical" evidence="11">
    <location>
        <begin position="380"/>
        <end position="397"/>
    </location>
</feature>
<keyword evidence="5" id="KW-0677">Repeat</keyword>
<accession>A0AAN9AG74</accession>
<dbReference type="Gene3D" id="1.20.1560.10">
    <property type="entry name" value="ABC transporter type 1, transmembrane domain"/>
    <property type="match status" value="1"/>
</dbReference>
<feature type="transmembrane region" description="Helical" evidence="11">
    <location>
        <begin position="259"/>
        <end position="279"/>
    </location>
</feature>
<evidence type="ECO:0000256" key="4">
    <source>
        <dbReference type="ARBA" id="ARBA00022692"/>
    </source>
</evidence>
<evidence type="ECO:0000256" key="6">
    <source>
        <dbReference type="ARBA" id="ARBA00022741"/>
    </source>
</evidence>
<dbReference type="CDD" id="cd18577">
    <property type="entry name" value="ABC_6TM_Pgp_ABCB1_D1_like"/>
    <property type="match status" value="1"/>
</dbReference>
<feature type="transmembrane region" description="Helical" evidence="11">
    <location>
        <begin position="155"/>
        <end position="177"/>
    </location>
</feature>
<feature type="region of interest" description="Disordered" evidence="10">
    <location>
        <begin position="1"/>
        <end position="56"/>
    </location>
</feature>
<feature type="compositionally biased region" description="Basic and acidic residues" evidence="10">
    <location>
        <begin position="37"/>
        <end position="56"/>
    </location>
</feature>
<comment type="subcellular location">
    <subcellularLocation>
        <location evidence="1">Membrane</location>
        <topology evidence="1">Multi-pass membrane protein</topology>
    </subcellularLocation>
</comment>
<dbReference type="Pfam" id="PF00664">
    <property type="entry name" value="ABC_membrane"/>
    <property type="match status" value="1"/>
</dbReference>
<dbReference type="EMBL" id="JAXCGZ010000255">
    <property type="protein sequence ID" value="KAK7086306.1"/>
    <property type="molecule type" value="Genomic_DNA"/>
</dbReference>
<dbReference type="PANTHER" id="PTHR24222">
    <property type="entry name" value="ABC TRANSPORTER B FAMILY"/>
    <property type="match status" value="1"/>
</dbReference>
<keyword evidence="14" id="KW-1185">Reference proteome</keyword>
<feature type="transmembrane region" description="Helical" evidence="11">
    <location>
        <begin position="234"/>
        <end position="253"/>
    </location>
</feature>
<dbReference type="PANTHER" id="PTHR24222:SF76">
    <property type="entry name" value="MYCOBACTIN IMPORT ATP-BINDING_PERMEASE PROTEIN IRTB"/>
    <property type="match status" value="1"/>
</dbReference>
<dbReference type="InterPro" id="IPR036640">
    <property type="entry name" value="ABC1_TM_sf"/>
</dbReference>
<keyword evidence="3" id="KW-0813">Transport</keyword>
<evidence type="ECO:0000256" key="3">
    <source>
        <dbReference type="ARBA" id="ARBA00022448"/>
    </source>
</evidence>
<evidence type="ECO:0000313" key="14">
    <source>
        <dbReference type="Proteomes" id="UP001381693"/>
    </source>
</evidence>
<dbReference type="PROSITE" id="PS50929">
    <property type="entry name" value="ABC_TM1F"/>
    <property type="match status" value="1"/>
</dbReference>
<evidence type="ECO:0000256" key="8">
    <source>
        <dbReference type="ARBA" id="ARBA00022989"/>
    </source>
</evidence>
<dbReference type="InterPro" id="IPR039421">
    <property type="entry name" value="Type_1_exporter"/>
</dbReference>
<dbReference type="AlphaFoldDB" id="A0AAN9AG74"/>
<evidence type="ECO:0000256" key="9">
    <source>
        <dbReference type="ARBA" id="ARBA00023136"/>
    </source>
</evidence>
<dbReference type="Gene3D" id="3.40.50.300">
    <property type="entry name" value="P-loop containing nucleotide triphosphate hydrolases"/>
    <property type="match status" value="1"/>
</dbReference>
<feature type="transmembrane region" description="Helical" evidence="11">
    <location>
        <begin position="337"/>
        <end position="360"/>
    </location>
</feature>
<evidence type="ECO:0000256" key="2">
    <source>
        <dbReference type="ARBA" id="ARBA00007577"/>
    </source>
</evidence>
<evidence type="ECO:0000256" key="10">
    <source>
        <dbReference type="SAM" id="MobiDB-lite"/>
    </source>
</evidence>
<comment type="similarity">
    <text evidence="2">Belongs to the ABC transporter superfamily. ABCB family. Multidrug resistance exporter (TC 3.A.1.201) subfamily.</text>
</comment>
<dbReference type="InterPro" id="IPR027417">
    <property type="entry name" value="P-loop_NTPase"/>
</dbReference>
<proteinExistence type="inferred from homology"/>
<dbReference type="GO" id="GO:0005524">
    <property type="term" value="F:ATP binding"/>
    <property type="evidence" value="ECO:0007669"/>
    <property type="project" value="UniProtKB-KW"/>
</dbReference>
<evidence type="ECO:0000256" key="5">
    <source>
        <dbReference type="ARBA" id="ARBA00022737"/>
    </source>
</evidence>
<dbReference type="GO" id="GO:0140359">
    <property type="term" value="F:ABC-type transporter activity"/>
    <property type="evidence" value="ECO:0007669"/>
    <property type="project" value="InterPro"/>
</dbReference>
<feature type="transmembrane region" description="Helical" evidence="11">
    <location>
        <begin position="76"/>
        <end position="99"/>
    </location>
</feature>
<dbReference type="InterPro" id="IPR003439">
    <property type="entry name" value="ABC_transporter-like_ATP-bd"/>
</dbReference>
<name>A0AAN9AG74_HALRR</name>
<keyword evidence="7" id="KW-0067">ATP-binding</keyword>
<keyword evidence="8 11" id="KW-1133">Transmembrane helix</keyword>
<keyword evidence="6" id="KW-0547">Nucleotide-binding</keyword>
<dbReference type="SUPFAM" id="SSF90123">
    <property type="entry name" value="ABC transporter transmembrane region"/>
    <property type="match status" value="1"/>
</dbReference>
<evidence type="ECO:0000259" key="12">
    <source>
        <dbReference type="PROSITE" id="PS50929"/>
    </source>
</evidence>
<keyword evidence="9 11" id="KW-0472">Membrane</keyword>
<comment type="caution">
    <text evidence="13">The sequence shown here is derived from an EMBL/GenBank/DDBJ whole genome shotgun (WGS) entry which is preliminary data.</text>
</comment>
<sequence length="572" mass="62683">MLSDSKRNMPGQLTAEKNGFGHTKIDLEPINLDDDTHENGKSITKEKEEEKNEEKNTLPPVSLLELFRYSNLFEKFLMCLGVLASVLAAACMPIIFILFGNVTDAFVYNAMLNSINNDTLPVTIAQYPQFGNMTVEELRDALKKSLGFGDFFHEVVVFGSGTIGIGAAQLLMGYVFVTTMNYAAEGQVYRIRGMFLQSILKQEIGWFDTHQTNDFASRVTEDLNKLQEGIGEKVGMFIFFMTIFVMSLVNAFVHGWELTLIIISVFPLLGISTGIMAKAQSKLSTLEMKEYARAGGVAEEVLSSVRTVVAFGGEAKEVERYDKNLVHAKKAGVKRGLVTGIGMGLMWFIIYAAYSLAFYYGTGLILDSRPPNGDGSFDPSNLIIVFFSVLMGAMNVGQSAPYVEAFNVARGAAATVFDIVERKSSIDPTSKEGKKPSSVSGTVELRNVYFNYPSRPEVKILQGTSLRVEPGQTVALVGASGCGKSTCIQLIQRFYDPLSGSVLLDGQDIKQLNLGWLRDHIGVVGQEPVLFATTIAENIRYGLPGATIEQIHAAAKEANAHEFIIKLPKVLE</sequence>
<evidence type="ECO:0000256" key="11">
    <source>
        <dbReference type="SAM" id="Phobius"/>
    </source>
</evidence>
<dbReference type="GO" id="GO:0016887">
    <property type="term" value="F:ATP hydrolysis activity"/>
    <property type="evidence" value="ECO:0007669"/>
    <property type="project" value="InterPro"/>
</dbReference>
<evidence type="ECO:0000256" key="7">
    <source>
        <dbReference type="ARBA" id="ARBA00022840"/>
    </source>
</evidence>
<dbReference type="FunFam" id="1.20.1560.10:FF:000018">
    <property type="entry name" value="ATP-binding cassette subfamily B member 11"/>
    <property type="match status" value="1"/>
</dbReference>
<organism evidence="13 14">
    <name type="scientific">Halocaridina rubra</name>
    <name type="common">Hawaiian red shrimp</name>
    <dbReference type="NCBI Taxonomy" id="373956"/>
    <lineage>
        <taxon>Eukaryota</taxon>
        <taxon>Metazoa</taxon>
        <taxon>Ecdysozoa</taxon>
        <taxon>Arthropoda</taxon>
        <taxon>Crustacea</taxon>
        <taxon>Multicrustacea</taxon>
        <taxon>Malacostraca</taxon>
        <taxon>Eumalacostraca</taxon>
        <taxon>Eucarida</taxon>
        <taxon>Decapoda</taxon>
        <taxon>Pleocyemata</taxon>
        <taxon>Caridea</taxon>
        <taxon>Atyoidea</taxon>
        <taxon>Atyidae</taxon>
        <taxon>Halocaridina</taxon>
    </lineage>
</organism>
<dbReference type="InterPro" id="IPR011527">
    <property type="entry name" value="ABC1_TM_dom"/>
</dbReference>
<dbReference type="Pfam" id="PF00005">
    <property type="entry name" value="ABC_tran"/>
    <property type="match status" value="1"/>
</dbReference>
<dbReference type="GO" id="GO:0005886">
    <property type="term" value="C:plasma membrane"/>
    <property type="evidence" value="ECO:0007669"/>
    <property type="project" value="TreeGrafter"/>
</dbReference>
<gene>
    <name evidence="13" type="primary">pgp-2_2</name>
    <name evidence="13" type="ORF">SK128_014008</name>
</gene>
<dbReference type="SUPFAM" id="SSF52540">
    <property type="entry name" value="P-loop containing nucleoside triphosphate hydrolases"/>
    <property type="match status" value="1"/>
</dbReference>
<protein>
    <submittedName>
        <fullName evidence="13">tRNA N6-adenosine threonylcarbamoyltransferase</fullName>
    </submittedName>
</protein>
<evidence type="ECO:0000256" key="1">
    <source>
        <dbReference type="ARBA" id="ARBA00004141"/>
    </source>
</evidence>
<dbReference type="Proteomes" id="UP001381693">
    <property type="component" value="Unassembled WGS sequence"/>
</dbReference>
<feature type="domain" description="ABC transmembrane type-1" evidence="12">
    <location>
        <begin position="80"/>
        <end position="406"/>
    </location>
</feature>
<reference evidence="13 14" key="1">
    <citation type="submission" date="2023-11" db="EMBL/GenBank/DDBJ databases">
        <title>Halocaridina rubra genome assembly.</title>
        <authorList>
            <person name="Smith C."/>
        </authorList>
    </citation>
    <scope>NUCLEOTIDE SEQUENCE [LARGE SCALE GENOMIC DNA]</scope>
    <source>
        <strain evidence="13">EP-1</strain>
        <tissue evidence="13">Whole</tissue>
    </source>
</reference>
<keyword evidence="4 11" id="KW-0812">Transmembrane</keyword>
<evidence type="ECO:0000313" key="13">
    <source>
        <dbReference type="EMBL" id="KAK7086306.1"/>
    </source>
</evidence>